<dbReference type="SUPFAM" id="SSF63999">
    <property type="entry name" value="Thiamin pyrophosphokinase, catalytic domain"/>
    <property type="match status" value="1"/>
</dbReference>
<dbReference type="SMART" id="SM00983">
    <property type="entry name" value="TPK_B1_binding"/>
    <property type="match status" value="1"/>
</dbReference>
<evidence type="ECO:0000256" key="1">
    <source>
        <dbReference type="ARBA" id="ARBA00022679"/>
    </source>
</evidence>
<evidence type="ECO:0000256" key="3">
    <source>
        <dbReference type="ARBA" id="ARBA00022777"/>
    </source>
</evidence>
<keyword evidence="4" id="KW-0067">ATP-binding</keyword>
<proteinExistence type="predicted"/>
<dbReference type="GO" id="GO:0004788">
    <property type="term" value="F:thiamine diphosphokinase activity"/>
    <property type="evidence" value="ECO:0007669"/>
    <property type="project" value="UniProtKB-UniRule"/>
</dbReference>
<name>A0A1D9MD81_9RHOB</name>
<dbReference type="InterPro" id="IPR036759">
    <property type="entry name" value="TPK_catalytic_sf"/>
</dbReference>
<dbReference type="GO" id="GO:0005524">
    <property type="term" value="F:ATP binding"/>
    <property type="evidence" value="ECO:0007669"/>
    <property type="project" value="UniProtKB-KW"/>
</dbReference>
<evidence type="ECO:0000259" key="6">
    <source>
        <dbReference type="SMART" id="SM00983"/>
    </source>
</evidence>
<evidence type="ECO:0000313" key="8">
    <source>
        <dbReference type="Proteomes" id="UP000176562"/>
    </source>
</evidence>
<dbReference type="GO" id="GO:0016301">
    <property type="term" value="F:kinase activity"/>
    <property type="evidence" value="ECO:0007669"/>
    <property type="project" value="UniProtKB-KW"/>
</dbReference>
<accession>A0A1D9MD81</accession>
<keyword evidence="2" id="KW-0547">Nucleotide-binding</keyword>
<dbReference type="Gene3D" id="3.40.50.10240">
    <property type="entry name" value="Thiamin pyrophosphokinase, catalytic domain"/>
    <property type="match status" value="1"/>
</dbReference>
<dbReference type="STRING" id="1850250.LPB142_11315"/>
<sequence length="222" mass="22374">MKTPIVQSDTGVTLLGGGAVAAADVHAALTIAPRLVAADGGGDAALGMGITPAAVIGDLDSLSEGARARLGARVHPVAEQDSTDFGKCLAHVAAPFFLGLGFTGLRLDHTLATLSDIVQEPRPVILIGEEEVIFRAPPRLALDLGPGTRVSLFPFGPVSGRSTGLRWPIEGLAFDPAGRVGTSNEALGPVTLEISGAALVLLPKAALRAALCGLGLSPARGG</sequence>
<dbReference type="InterPro" id="IPR007373">
    <property type="entry name" value="Thiamin_PyroPKinase_B1-bd"/>
</dbReference>
<dbReference type="KEGG" id="rhp:LPB142_11315"/>
<evidence type="ECO:0000313" key="7">
    <source>
        <dbReference type="EMBL" id="AOZ69834.1"/>
    </source>
</evidence>
<keyword evidence="8" id="KW-1185">Reference proteome</keyword>
<reference evidence="7 8" key="1">
    <citation type="submission" date="2016-10" db="EMBL/GenBank/DDBJ databases">
        <title>Rhodobacter sp. LPB0142, isolated from sea water.</title>
        <authorList>
            <person name="Kim E."/>
            <person name="Yi H."/>
        </authorList>
    </citation>
    <scope>NUCLEOTIDE SEQUENCE [LARGE SCALE GENOMIC DNA]</scope>
    <source>
        <strain evidence="7 8">LPB0142</strain>
    </source>
</reference>
<dbReference type="NCBIfam" id="TIGR01378">
    <property type="entry name" value="thi_PPkinase"/>
    <property type="match status" value="1"/>
</dbReference>
<evidence type="ECO:0000256" key="5">
    <source>
        <dbReference type="NCBIfam" id="TIGR01378"/>
    </source>
</evidence>
<dbReference type="CDD" id="cd07995">
    <property type="entry name" value="TPK"/>
    <property type="match status" value="1"/>
</dbReference>
<dbReference type="AlphaFoldDB" id="A0A1D9MD81"/>
<protein>
    <recommendedName>
        <fullName evidence="5">Thiamine diphosphokinase</fullName>
        <ecNumber evidence="5">2.7.6.2</ecNumber>
    </recommendedName>
</protein>
<dbReference type="InterPro" id="IPR036371">
    <property type="entry name" value="TPK_B1-bd_sf"/>
</dbReference>
<dbReference type="GO" id="GO:0006772">
    <property type="term" value="P:thiamine metabolic process"/>
    <property type="evidence" value="ECO:0007669"/>
    <property type="project" value="UniProtKB-UniRule"/>
</dbReference>
<keyword evidence="1" id="KW-0808">Transferase</keyword>
<dbReference type="RefSeq" id="WP_071166433.1">
    <property type="nucleotide sequence ID" value="NZ_CP017781.1"/>
</dbReference>
<dbReference type="InterPro" id="IPR053149">
    <property type="entry name" value="TPK"/>
</dbReference>
<dbReference type="InterPro" id="IPR006282">
    <property type="entry name" value="Thi_PPkinase"/>
</dbReference>
<dbReference type="Proteomes" id="UP000176562">
    <property type="component" value="Chromosome"/>
</dbReference>
<keyword evidence="3 7" id="KW-0418">Kinase</keyword>
<dbReference type="InterPro" id="IPR007371">
    <property type="entry name" value="TPK_catalytic"/>
</dbReference>
<dbReference type="EC" id="2.7.6.2" evidence="5"/>
<dbReference type="Pfam" id="PF04265">
    <property type="entry name" value="TPK_B1_binding"/>
    <property type="match status" value="1"/>
</dbReference>
<dbReference type="GO" id="GO:0030975">
    <property type="term" value="F:thiamine binding"/>
    <property type="evidence" value="ECO:0007669"/>
    <property type="project" value="InterPro"/>
</dbReference>
<feature type="domain" description="Thiamin pyrophosphokinase thiamin-binding" evidence="6">
    <location>
        <begin position="145"/>
        <end position="199"/>
    </location>
</feature>
<organism evidence="7 8">
    <name type="scientific">Rhodobacter xanthinilyticus</name>
    <dbReference type="NCBI Taxonomy" id="1850250"/>
    <lineage>
        <taxon>Bacteria</taxon>
        <taxon>Pseudomonadati</taxon>
        <taxon>Pseudomonadota</taxon>
        <taxon>Alphaproteobacteria</taxon>
        <taxon>Rhodobacterales</taxon>
        <taxon>Rhodobacter group</taxon>
        <taxon>Rhodobacter</taxon>
    </lineage>
</organism>
<gene>
    <name evidence="7" type="ORF">LPB142_11315</name>
</gene>
<dbReference type="GO" id="GO:0009229">
    <property type="term" value="P:thiamine diphosphate biosynthetic process"/>
    <property type="evidence" value="ECO:0007669"/>
    <property type="project" value="InterPro"/>
</dbReference>
<dbReference type="SUPFAM" id="SSF63862">
    <property type="entry name" value="Thiamin pyrophosphokinase, substrate-binding domain"/>
    <property type="match status" value="1"/>
</dbReference>
<dbReference type="PANTHER" id="PTHR41299:SF1">
    <property type="entry name" value="THIAMINE PYROPHOSPHOKINASE"/>
    <property type="match status" value="1"/>
</dbReference>
<evidence type="ECO:0000256" key="4">
    <source>
        <dbReference type="ARBA" id="ARBA00022840"/>
    </source>
</evidence>
<evidence type="ECO:0000256" key="2">
    <source>
        <dbReference type="ARBA" id="ARBA00022741"/>
    </source>
</evidence>
<dbReference type="Pfam" id="PF04263">
    <property type="entry name" value="TPK_catalytic"/>
    <property type="match status" value="1"/>
</dbReference>
<dbReference type="PANTHER" id="PTHR41299">
    <property type="entry name" value="THIAMINE PYROPHOSPHOKINASE"/>
    <property type="match status" value="1"/>
</dbReference>
<dbReference type="EMBL" id="CP017781">
    <property type="protein sequence ID" value="AOZ69834.1"/>
    <property type="molecule type" value="Genomic_DNA"/>
</dbReference>